<sequence length="431" mass="48644">MQLNQELELNQTNPVESILFQTSSPLSVSNNKTHLNILFLIPHPFYEDRGSPIADDMLLKVLSERGDKIDVVAYPEGQNVTYSNTTLYRTTKFPGCSNVRPGFSWKKLVYDVLMLFKVLQLTFQKKYDLIHAIEETVFIALLIKFLFKTPYIYDMDSSVAQQMIEKYPKLSPLKSVFNTFEGLAVKHAQAVVPVCQALANDIAEYKPQKVVLLPDVSLLKSNPNQLTEDLKQNLNINHLLMMYVGNLESYQGIDLLLDSFALTLKQTQKADLVIVGGEPEDVEFYQQKAQQLGIDHNVHFLGKKPASELDIYLSQADILVSPRTKGKNTPMKIYSYLDSGKAVLATDLFTHTQVLNPEVAQLAIPEPEAFAQGMVNLITNETLRTKLGEAGKALVHEKYSYSAFRQQSNRLYNELTQELLPNSVSVGYNQE</sequence>
<dbReference type="EMBL" id="CZDF01000157">
    <property type="protein sequence ID" value="CUR33417.1"/>
    <property type="molecule type" value="Genomic_DNA"/>
</dbReference>
<dbReference type="AlphaFoldDB" id="A0A1J1LPE1"/>
<protein>
    <submittedName>
        <fullName evidence="3">Glycosyl transferase, group 1 family protein</fullName>
    </submittedName>
</protein>
<proteinExistence type="predicted"/>
<dbReference type="GO" id="GO:0016757">
    <property type="term" value="F:glycosyltransferase activity"/>
    <property type="evidence" value="ECO:0007669"/>
    <property type="project" value="InterPro"/>
</dbReference>
<keyword evidence="4" id="KW-1185">Reference proteome</keyword>
<keyword evidence="3" id="KW-0808">Transferase</keyword>
<evidence type="ECO:0000259" key="1">
    <source>
        <dbReference type="Pfam" id="PF00534"/>
    </source>
</evidence>
<dbReference type="Proteomes" id="UP000184315">
    <property type="component" value="Unassembled WGS sequence"/>
</dbReference>
<dbReference type="PANTHER" id="PTHR12526:SF622">
    <property type="entry name" value="GLYCOSYLTRANSFERASE (GROUP I)"/>
    <property type="match status" value="1"/>
</dbReference>
<dbReference type="Gene3D" id="3.40.50.2000">
    <property type="entry name" value="Glycogen Phosphorylase B"/>
    <property type="match status" value="2"/>
</dbReference>
<dbReference type="SUPFAM" id="SSF53756">
    <property type="entry name" value="UDP-Glycosyltransferase/glycogen phosphorylase"/>
    <property type="match status" value="1"/>
</dbReference>
<dbReference type="InterPro" id="IPR028098">
    <property type="entry name" value="Glyco_trans_4-like_N"/>
</dbReference>
<dbReference type="Pfam" id="PF00534">
    <property type="entry name" value="Glycos_transf_1"/>
    <property type="match status" value="1"/>
</dbReference>
<feature type="domain" description="Glycosyl transferase family 1" evidence="1">
    <location>
        <begin position="233"/>
        <end position="392"/>
    </location>
</feature>
<dbReference type="PANTHER" id="PTHR12526">
    <property type="entry name" value="GLYCOSYLTRANSFERASE"/>
    <property type="match status" value="1"/>
</dbReference>
<dbReference type="OrthoDB" id="529091at2"/>
<dbReference type="STRING" id="671072.PL9214510086"/>
<dbReference type="Pfam" id="PF13579">
    <property type="entry name" value="Glyco_trans_4_4"/>
    <property type="match status" value="1"/>
</dbReference>
<organism evidence="3 4">
    <name type="scientific">Planktothrix tepida PCC 9214</name>
    <dbReference type="NCBI Taxonomy" id="671072"/>
    <lineage>
        <taxon>Bacteria</taxon>
        <taxon>Bacillati</taxon>
        <taxon>Cyanobacteriota</taxon>
        <taxon>Cyanophyceae</taxon>
        <taxon>Oscillatoriophycideae</taxon>
        <taxon>Oscillatoriales</taxon>
        <taxon>Microcoleaceae</taxon>
        <taxon>Planktothrix</taxon>
    </lineage>
</organism>
<dbReference type="RefSeq" id="WP_083580059.1">
    <property type="nucleotide sequence ID" value="NZ_LN889802.1"/>
</dbReference>
<gene>
    <name evidence="3" type="ORF">PL9214510086</name>
</gene>
<evidence type="ECO:0000313" key="3">
    <source>
        <dbReference type="EMBL" id="CUR33417.1"/>
    </source>
</evidence>
<dbReference type="InterPro" id="IPR001296">
    <property type="entry name" value="Glyco_trans_1"/>
</dbReference>
<evidence type="ECO:0000313" key="4">
    <source>
        <dbReference type="Proteomes" id="UP000184315"/>
    </source>
</evidence>
<reference evidence="4" key="1">
    <citation type="submission" date="2015-10" db="EMBL/GenBank/DDBJ databases">
        <authorList>
            <person name="Regsiter A."/>
            <person name="william w."/>
        </authorList>
    </citation>
    <scope>NUCLEOTIDE SEQUENCE [LARGE SCALE GENOMIC DNA]</scope>
</reference>
<feature type="domain" description="Glycosyltransferase subfamily 4-like N-terminal" evidence="2">
    <location>
        <begin position="60"/>
        <end position="214"/>
    </location>
</feature>
<name>A0A1J1LPE1_9CYAN</name>
<accession>A0A1J1LPE1</accession>
<evidence type="ECO:0000259" key="2">
    <source>
        <dbReference type="Pfam" id="PF13579"/>
    </source>
</evidence>